<evidence type="ECO:0000313" key="5">
    <source>
        <dbReference type="RefSeq" id="XP_060670622.1"/>
    </source>
</evidence>
<proteinExistence type="predicted"/>
<name>A0A6P4AE16_ZIZJJ</name>
<keyword evidence="2" id="KW-0472">Membrane</keyword>
<sequence length="532" mass="61970">MSGEELLSASKMEEQSEAAKEVVINMENTEGPYEDLVDESSTPRSNQEIQEERPKIPEVPDKNEGPAPISKKNEGPLDLPPKLHFMLNQAELSTPRSNQQPERHKIPKLPKMVFYERNCFYPLVVSIGPYHHGYLRLKKFEELKTKLAWKYCKTAGLVDLYERVEKVAREAREFYDMEGLNDIDDEAFTKMMFLDGCFILEFIMLLQGVKEYYDIAIIKKDISKVKRDLFLLENQLPYIVLEALMKGNEEYDLYEWKKGIKNFINMCRRLPPAVKPWMSGVRNYFFWSPQKHKFKSPLHLLDMTRTRFVKQSATLPSRHRHVWDRILDVVRHCMGIRSTPSATSDWYSYHSARVLKSVGIRFRPNKTGRFSDIKFESQMFIGRVLTLPPILIDDYTESLLLNMLAFELSYTNLEYTQVVASYLCFMESLIDDAEDVMILRSQNVIVSCFRTDEEVAHLFAKIASNMVPDPHMYAEAKRGIQKYCNSKFQQWMAECYNTHFTSPWTLLALCGAISVILLTVAQTFLAAWQRKN</sequence>
<evidence type="ECO:0000313" key="4">
    <source>
        <dbReference type="RefSeq" id="XP_060670621.1"/>
    </source>
</evidence>
<keyword evidence="2" id="KW-0812">Transmembrane</keyword>
<evidence type="ECO:0000313" key="3">
    <source>
        <dbReference type="Proteomes" id="UP001652623"/>
    </source>
</evidence>
<keyword evidence="2" id="KW-1133">Transmembrane helix</keyword>
<dbReference type="GeneID" id="132800585"/>
<gene>
    <name evidence="4 5" type="primary">LOC132800585</name>
</gene>
<feature type="region of interest" description="Disordered" evidence="1">
    <location>
        <begin position="1"/>
        <end position="80"/>
    </location>
</feature>
<dbReference type="RefSeq" id="XP_060670621.1">
    <property type="nucleotide sequence ID" value="XM_060814638.1"/>
</dbReference>
<reference evidence="3 4" key="1">
    <citation type="submission" date="2025-05" db="UniProtKB">
        <authorList>
            <consortium name="RefSeq"/>
        </authorList>
    </citation>
    <scope>NUCLEOTIDE SEQUENCE [LARGE SCALE GENOMIC DNA]</scope>
    <source>
        <tissue evidence="4 5">Seedling</tissue>
    </source>
</reference>
<dbReference type="InterPro" id="IPR004158">
    <property type="entry name" value="DUF247_pln"/>
</dbReference>
<evidence type="ECO:0000256" key="2">
    <source>
        <dbReference type="SAM" id="Phobius"/>
    </source>
</evidence>
<accession>A0A6P4AE16</accession>
<dbReference type="PANTHER" id="PTHR31549:SF149">
    <property type="entry name" value="ISOPRENOID SYNTHASE DOMAIN-CONTAINING PROTEIN"/>
    <property type="match status" value="1"/>
</dbReference>
<feature type="compositionally biased region" description="Polar residues" evidence="1">
    <location>
        <begin position="39"/>
        <end position="48"/>
    </location>
</feature>
<feature type="compositionally biased region" description="Basic and acidic residues" evidence="1">
    <location>
        <begin position="11"/>
        <end position="20"/>
    </location>
</feature>
<dbReference type="Pfam" id="PF03140">
    <property type="entry name" value="DUF247"/>
    <property type="match status" value="1"/>
</dbReference>
<feature type="compositionally biased region" description="Basic and acidic residues" evidence="1">
    <location>
        <begin position="50"/>
        <end position="64"/>
    </location>
</feature>
<dbReference type="AlphaFoldDB" id="A0A6P4AE16"/>
<protein>
    <submittedName>
        <fullName evidence="4 5">UPF0481 protein At3g47200-like isoform X1</fullName>
    </submittedName>
</protein>
<evidence type="ECO:0000256" key="1">
    <source>
        <dbReference type="SAM" id="MobiDB-lite"/>
    </source>
</evidence>
<dbReference type="RefSeq" id="XP_060670622.1">
    <property type="nucleotide sequence ID" value="XM_060814639.1"/>
</dbReference>
<dbReference type="PANTHER" id="PTHR31549">
    <property type="entry name" value="PROTEIN, PUTATIVE (DUF247)-RELATED-RELATED"/>
    <property type="match status" value="1"/>
</dbReference>
<keyword evidence="3" id="KW-1185">Reference proteome</keyword>
<feature type="transmembrane region" description="Helical" evidence="2">
    <location>
        <begin position="504"/>
        <end position="528"/>
    </location>
</feature>
<organism evidence="3 4">
    <name type="scientific">Ziziphus jujuba</name>
    <name type="common">Chinese jujube</name>
    <name type="synonym">Ziziphus sativa</name>
    <dbReference type="NCBI Taxonomy" id="326968"/>
    <lineage>
        <taxon>Eukaryota</taxon>
        <taxon>Viridiplantae</taxon>
        <taxon>Streptophyta</taxon>
        <taxon>Embryophyta</taxon>
        <taxon>Tracheophyta</taxon>
        <taxon>Spermatophyta</taxon>
        <taxon>Magnoliopsida</taxon>
        <taxon>eudicotyledons</taxon>
        <taxon>Gunneridae</taxon>
        <taxon>Pentapetalae</taxon>
        <taxon>rosids</taxon>
        <taxon>fabids</taxon>
        <taxon>Rosales</taxon>
        <taxon>Rhamnaceae</taxon>
        <taxon>Paliureae</taxon>
        <taxon>Ziziphus</taxon>
    </lineage>
</organism>
<dbReference type="Proteomes" id="UP001652623">
    <property type="component" value="Chromosome 2"/>
</dbReference>